<dbReference type="EMBL" id="JAAATY010000042">
    <property type="protein sequence ID" value="NRN70666.1"/>
    <property type="molecule type" value="Genomic_DNA"/>
</dbReference>
<dbReference type="PROSITE" id="PS51186">
    <property type="entry name" value="GNAT"/>
    <property type="match status" value="1"/>
</dbReference>
<sequence>MGRFFTGVHVAASVTAVSLEVHPATADRFDDVATLLRPRREDAPACWCLYYRLTSSEFNKLKGKERPQHMRDLCEREHSPGMLAYVDDTVVGWCALGPRTEMGRLQRSRTIPKLDDRPVWSIVCFVVRAGYRRKGVARALLNGAIDYARDCGVEALESYPVDTDGARINGSFAYVGTVGMFEAAGFERVLETASRRANLPRWLMRLELS</sequence>
<dbReference type="InterPro" id="IPR016181">
    <property type="entry name" value="Acyl_CoA_acyltransferase"/>
</dbReference>
<accession>A0ABX2FIS7</accession>
<gene>
    <name evidence="2" type="ORF">GC106_79370</name>
</gene>
<evidence type="ECO:0000313" key="2">
    <source>
        <dbReference type="EMBL" id="NRN70666.1"/>
    </source>
</evidence>
<dbReference type="CDD" id="cd04301">
    <property type="entry name" value="NAT_SF"/>
    <property type="match status" value="1"/>
</dbReference>
<keyword evidence="3" id="KW-1185">Reference proteome</keyword>
<dbReference type="Gene3D" id="3.40.630.30">
    <property type="match status" value="1"/>
</dbReference>
<feature type="domain" description="N-acetyltransferase" evidence="1">
    <location>
        <begin position="34"/>
        <end position="209"/>
    </location>
</feature>
<name>A0ABX2FIS7_9PSEU</name>
<dbReference type="SUPFAM" id="SSF55729">
    <property type="entry name" value="Acyl-CoA N-acyltransferases (Nat)"/>
    <property type="match status" value="1"/>
</dbReference>
<dbReference type="InterPro" id="IPR000182">
    <property type="entry name" value="GNAT_dom"/>
</dbReference>
<comment type="caution">
    <text evidence="2">The sequence shown here is derived from an EMBL/GenBank/DDBJ whole genome shotgun (WGS) entry which is preliminary data.</text>
</comment>
<organism evidence="2 3">
    <name type="scientific">Kibdelosporangium persicum</name>
    <dbReference type="NCBI Taxonomy" id="2698649"/>
    <lineage>
        <taxon>Bacteria</taxon>
        <taxon>Bacillati</taxon>
        <taxon>Actinomycetota</taxon>
        <taxon>Actinomycetes</taxon>
        <taxon>Pseudonocardiales</taxon>
        <taxon>Pseudonocardiaceae</taxon>
        <taxon>Kibdelosporangium</taxon>
    </lineage>
</organism>
<evidence type="ECO:0000259" key="1">
    <source>
        <dbReference type="PROSITE" id="PS51186"/>
    </source>
</evidence>
<evidence type="ECO:0000313" key="3">
    <source>
        <dbReference type="Proteomes" id="UP000763557"/>
    </source>
</evidence>
<reference evidence="2 3" key="1">
    <citation type="submission" date="2020-01" db="EMBL/GenBank/DDBJ databases">
        <title>Kibdelosporangium persica a novel Actinomycetes from a hot desert in Iran.</title>
        <authorList>
            <person name="Safaei N."/>
            <person name="Zaburannyi N."/>
            <person name="Mueller R."/>
            <person name="Wink J."/>
        </authorList>
    </citation>
    <scope>NUCLEOTIDE SEQUENCE [LARGE SCALE GENOMIC DNA]</scope>
    <source>
        <strain evidence="2 3">4NS15</strain>
    </source>
</reference>
<protein>
    <submittedName>
        <fullName evidence="2">L-amino acid N-acyltransferase YncA</fullName>
    </submittedName>
</protein>
<proteinExistence type="predicted"/>
<dbReference type="Pfam" id="PF00583">
    <property type="entry name" value="Acetyltransf_1"/>
    <property type="match status" value="1"/>
</dbReference>
<dbReference type="Proteomes" id="UP000763557">
    <property type="component" value="Unassembled WGS sequence"/>
</dbReference>